<accession>A0AA48KYX4</accession>
<feature type="region of interest" description="Disordered" evidence="1">
    <location>
        <begin position="1"/>
        <end position="20"/>
    </location>
</feature>
<feature type="compositionally biased region" description="Polar residues" evidence="1">
    <location>
        <begin position="1"/>
        <end position="19"/>
    </location>
</feature>
<dbReference type="RefSeq" id="XP_060453292.1">
    <property type="nucleotide sequence ID" value="XM_060603722.1"/>
</dbReference>
<gene>
    <name evidence="2" type="ORF">CcaverHIS019_0107440</name>
</gene>
<protein>
    <submittedName>
        <fullName evidence="2">Uncharacterized protein</fullName>
    </submittedName>
</protein>
<proteinExistence type="predicted"/>
<reference evidence="2" key="1">
    <citation type="journal article" date="2023" name="BMC Genomics">
        <title>Chromosome-level genome assemblies of Cutaneotrichosporon spp. (Trichosporonales, Basidiomycota) reveal imbalanced evolution between nucleotide sequences and chromosome synteny.</title>
        <authorList>
            <person name="Kobayashi Y."/>
            <person name="Kayamori A."/>
            <person name="Aoki K."/>
            <person name="Shiwa Y."/>
            <person name="Matsutani M."/>
            <person name="Fujita N."/>
            <person name="Sugita T."/>
            <person name="Iwasaki W."/>
            <person name="Tanaka N."/>
            <person name="Takashima M."/>
        </authorList>
    </citation>
    <scope>NUCLEOTIDE SEQUENCE</scope>
    <source>
        <strain evidence="2">HIS019</strain>
    </source>
</reference>
<name>A0AA48KYX4_9TREE</name>
<keyword evidence="3" id="KW-1185">Reference proteome</keyword>
<evidence type="ECO:0000313" key="3">
    <source>
        <dbReference type="Proteomes" id="UP001233271"/>
    </source>
</evidence>
<evidence type="ECO:0000256" key="1">
    <source>
        <dbReference type="SAM" id="MobiDB-lite"/>
    </source>
</evidence>
<dbReference type="GeneID" id="85491897"/>
<dbReference type="AlphaFoldDB" id="A0AA48KYX4"/>
<organism evidence="2 3">
    <name type="scientific">Cutaneotrichosporon cavernicola</name>
    <dbReference type="NCBI Taxonomy" id="279322"/>
    <lineage>
        <taxon>Eukaryota</taxon>
        <taxon>Fungi</taxon>
        <taxon>Dikarya</taxon>
        <taxon>Basidiomycota</taxon>
        <taxon>Agaricomycotina</taxon>
        <taxon>Tremellomycetes</taxon>
        <taxon>Trichosporonales</taxon>
        <taxon>Trichosporonaceae</taxon>
        <taxon>Cutaneotrichosporon</taxon>
    </lineage>
</organism>
<dbReference type="Proteomes" id="UP001233271">
    <property type="component" value="Chromosome 1"/>
</dbReference>
<dbReference type="EMBL" id="AP028212">
    <property type="protein sequence ID" value="BEI88026.1"/>
    <property type="molecule type" value="Genomic_DNA"/>
</dbReference>
<evidence type="ECO:0000313" key="2">
    <source>
        <dbReference type="EMBL" id="BEI88026.1"/>
    </source>
</evidence>
<dbReference type="KEGG" id="ccac:CcaHIS019_0107440"/>
<sequence>MPTCSRQTPSFPTVASNGQVDDEAVGDDAEILVSSILTLNWLNPDNDNLQLVSTLLIRSKSLRDPPRV</sequence>